<comment type="caution">
    <text evidence="3">The sequence shown here is derived from an EMBL/GenBank/DDBJ whole genome shotgun (WGS) entry which is preliminary data.</text>
</comment>
<dbReference type="PANTHER" id="PTHR24072">
    <property type="entry name" value="RHO FAMILY GTPASE"/>
    <property type="match status" value="1"/>
</dbReference>
<dbReference type="AlphaFoldDB" id="A0A2B7XDQ5"/>
<dbReference type="InterPro" id="IPR027417">
    <property type="entry name" value="P-loop_NTPase"/>
</dbReference>
<gene>
    <name evidence="3" type="ORF">AJ80_08062</name>
</gene>
<protein>
    <submittedName>
        <fullName evidence="3">Uncharacterized protein</fullName>
    </submittedName>
</protein>
<proteinExistence type="predicted"/>
<dbReference type="Pfam" id="PF00071">
    <property type="entry name" value="Ras"/>
    <property type="match status" value="1"/>
</dbReference>
<dbReference type="GO" id="GO:0007264">
    <property type="term" value="P:small GTPase-mediated signal transduction"/>
    <property type="evidence" value="ECO:0007669"/>
    <property type="project" value="InterPro"/>
</dbReference>
<dbReference type="Gene3D" id="3.40.50.300">
    <property type="entry name" value="P-loop containing nucleotide triphosphate hydrolases"/>
    <property type="match status" value="1"/>
</dbReference>
<dbReference type="SUPFAM" id="SSF52540">
    <property type="entry name" value="P-loop containing nucleoside triphosphate hydrolases"/>
    <property type="match status" value="1"/>
</dbReference>
<dbReference type="SMART" id="SM00174">
    <property type="entry name" value="RHO"/>
    <property type="match status" value="1"/>
</dbReference>
<evidence type="ECO:0000256" key="1">
    <source>
        <dbReference type="ARBA" id="ARBA00022741"/>
    </source>
</evidence>
<dbReference type="Proteomes" id="UP000224634">
    <property type="component" value="Unassembled WGS sequence"/>
</dbReference>
<dbReference type="PRINTS" id="PR00449">
    <property type="entry name" value="RASTRNSFRMNG"/>
</dbReference>
<reference evidence="3 4" key="1">
    <citation type="submission" date="2017-10" db="EMBL/GenBank/DDBJ databases">
        <title>Comparative genomics in systemic dimorphic fungi from Ajellomycetaceae.</title>
        <authorList>
            <person name="Munoz J.F."/>
            <person name="Mcewen J.G."/>
            <person name="Clay O.K."/>
            <person name="Cuomo C.A."/>
        </authorList>
    </citation>
    <scope>NUCLEOTIDE SEQUENCE [LARGE SCALE GENOMIC DNA]</scope>
    <source>
        <strain evidence="3 4">UAMH7299</strain>
    </source>
</reference>
<name>A0A2B7XDQ5_POLH7</name>
<evidence type="ECO:0000313" key="4">
    <source>
        <dbReference type="Proteomes" id="UP000224634"/>
    </source>
</evidence>
<evidence type="ECO:0000313" key="3">
    <source>
        <dbReference type="EMBL" id="PGH07049.1"/>
    </source>
</evidence>
<accession>A0A2B7XDQ5</accession>
<dbReference type="InterPro" id="IPR001806">
    <property type="entry name" value="Small_GTPase"/>
</dbReference>
<dbReference type="InterPro" id="IPR003578">
    <property type="entry name" value="Small_GTPase_Rho"/>
</dbReference>
<dbReference type="GO" id="GO:0005525">
    <property type="term" value="F:GTP binding"/>
    <property type="evidence" value="ECO:0007669"/>
    <property type="project" value="UniProtKB-KW"/>
</dbReference>
<dbReference type="STRING" id="1447883.A0A2B7XDQ5"/>
<keyword evidence="2" id="KW-0342">GTP-binding</keyword>
<keyword evidence="4" id="KW-1185">Reference proteome</keyword>
<keyword evidence="1" id="KW-0547">Nucleotide-binding</keyword>
<sequence>MDRGVKILSQSPVWKKKIVVSGHDGAGKTELRSALLKLIKDRYGGEECISVDEDAYQVSLRITWKEGETAKKIDIWEDTENSYSRLKPLIYPYANIVLICLPLDLVRQDPEAGFEIALNRIETARHFTKDDDTYTSLFLVGCRSDLLLQQQSEPARDGGTSVSFIKRYDVRKEARRFTARHWLDGYLECSAVTGEGVSDVFDIILKDLVDQKRRNLHSQKTSCIIT</sequence>
<evidence type="ECO:0000256" key="2">
    <source>
        <dbReference type="ARBA" id="ARBA00023134"/>
    </source>
</evidence>
<dbReference type="OrthoDB" id="3434771at2759"/>
<dbReference type="EMBL" id="PDNA01000173">
    <property type="protein sequence ID" value="PGH07049.1"/>
    <property type="molecule type" value="Genomic_DNA"/>
</dbReference>
<dbReference type="GO" id="GO:0003924">
    <property type="term" value="F:GTPase activity"/>
    <property type="evidence" value="ECO:0007669"/>
    <property type="project" value="InterPro"/>
</dbReference>
<organism evidence="3 4">
    <name type="scientific">Polytolypa hystricis (strain UAMH7299)</name>
    <dbReference type="NCBI Taxonomy" id="1447883"/>
    <lineage>
        <taxon>Eukaryota</taxon>
        <taxon>Fungi</taxon>
        <taxon>Dikarya</taxon>
        <taxon>Ascomycota</taxon>
        <taxon>Pezizomycotina</taxon>
        <taxon>Eurotiomycetes</taxon>
        <taxon>Eurotiomycetidae</taxon>
        <taxon>Onygenales</taxon>
        <taxon>Onygenales incertae sedis</taxon>
        <taxon>Polytolypa</taxon>
    </lineage>
</organism>